<name>A0A1X6YHK7_9RHOB</name>
<dbReference type="AlphaFoldDB" id="A0A1X6YHK7"/>
<feature type="signal peptide" evidence="1">
    <location>
        <begin position="1"/>
        <end position="25"/>
    </location>
</feature>
<evidence type="ECO:0000313" key="2">
    <source>
        <dbReference type="EMBL" id="SLN19802.1"/>
    </source>
</evidence>
<evidence type="ECO:0000256" key="1">
    <source>
        <dbReference type="SAM" id="SignalP"/>
    </source>
</evidence>
<protein>
    <recommendedName>
        <fullName evidence="4">Twin-arginine translocation signal domain-containing protein</fullName>
    </recommendedName>
</protein>
<feature type="chain" id="PRO_5013390076" description="Twin-arginine translocation signal domain-containing protein" evidence="1">
    <location>
        <begin position="26"/>
        <end position="74"/>
    </location>
</feature>
<keyword evidence="3" id="KW-1185">Reference proteome</keyword>
<evidence type="ECO:0000313" key="3">
    <source>
        <dbReference type="Proteomes" id="UP000193570"/>
    </source>
</evidence>
<dbReference type="RefSeq" id="WP_085790418.1">
    <property type="nucleotide sequence ID" value="NZ_FWFK01000001.1"/>
</dbReference>
<evidence type="ECO:0008006" key="4">
    <source>
        <dbReference type="Google" id="ProtNLM"/>
    </source>
</evidence>
<keyword evidence="1" id="KW-0732">Signal</keyword>
<organism evidence="2 3">
    <name type="scientific">Roseivivax jejudonensis</name>
    <dbReference type="NCBI Taxonomy" id="1529041"/>
    <lineage>
        <taxon>Bacteria</taxon>
        <taxon>Pseudomonadati</taxon>
        <taxon>Pseudomonadota</taxon>
        <taxon>Alphaproteobacteria</taxon>
        <taxon>Rhodobacterales</taxon>
        <taxon>Roseobacteraceae</taxon>
        <taxon>Roseivivax</taxon>
    </lineage>
</organism>
<dbReference type="EMBL" id="FWFK01000001">
    <property type="protein sequence ID" value="SLN19802.1"/>
    <property type="molecule type" value="Genomic_DNA"/>
</dbReference>
<reference evidence="2 3" key="1">
    <citation type="submission" date="2017-03" db="EMBL/GenBank/DDBJ databases">
        <authorList>
            <person name="Afonso C.L."/>
            <person name="Miller P.J."/>
            <person name="Scott M.A."/>
            <person name="Spackman E."/>
            <person name="Goraichik I."/>
            <person name="Dimitrov K.M."/>
            <person name="Suarez D.L."/>
            <person name="Swayne D.E."/>
        </authorList>
    </citation>
    <scope>NUCLEOTIDE SEQUENCE [LARGE SCALE GENOMIC DNA]</scope>
    <source>
        <strain evidence="2 3">CECT 8625</strain>
    </source>
</reference>
<accession>A0A1X6YHK7</accession>
<proteinExistence type="predicted"/>
<dbReference type="Proteomes" id="UP000193570">
    <property type="component" value="Unassembled WGS sequence"/>
</dbReference>
<sequence length="74" mass="7875">MNRRDLLASAAATATLGIMPTPSQAADIPALVEAVMSRVVPYRSGFVAVKGDDLRALCEAVGVEYGEHFATRRL</sequence>
<gene>
    <name evidence="2" type="ORF">ROJ8625_00692</name>
</gene>